<proteinExistence type="inferred from homology"/>
<dbReference type="InterPro" id="IPR038550">
    <property type="entry name" value="GPCR_3_9-Cys_sf"/>
</dbReference>
<keyword evidence="15" id="KW-1185">Reference proteome</keyword>
<sequence length="838" mass="94364">MGRVVTLGKPAPEAVGDSASEYTPAPNPASQNQSAGCKTQMASPENQEATVYLLATSPSRDSDQSFGSAVTAPSSRVPVGFVKGRSVAKNVCIILLSLEYSSSIASPSLLISFDAEKAFDRVRWDYLYVTLTKYGFQGCFVSEKRALYATPKATMFYPILYYDYLAFIFAVEEINNSLELLPNLTLGFNLYNSFNVPFYMYWDAMDIFTGMNVCPPNYHCKTSGILAAIIEGLPPEQSSQISNMFRIYHYPQISFTSQSLFMSDKVNFPYFYRTVPNELHICAGIVKLLKHFDWTWVGIITTDDDSSLRAVQILREGIEQHGGCIAFIETFSHTHNSFMPAEKKLKINESIHMPSINVIIVYSNTDNTVYLNSEMQFLGIPGKVWITKTELDFPSRLGSLHEKKNSTLSFAIANKKIPSFTKFIQELHHYLKKIHFKNNLEDEVFFNENGDLNVPYNIINMVFLPNGIIQHRIVGSYNPLQRQNFTINEKMIMWESKFNQTTPQAKCSERCPPGFRKLTREGEPVCCYDCIPCPEGEISSQSDMDNCVSCREDQRPNHERNTCIPKLITFLSYEDSLGNALTISSIFFFLINAVILRIFITYRDTPIVRANNRDISFILLTSLMSCFLSSLMFIGRPQVTTCILRQAAFGIIFSISLSSILAKTITVVTAFHATKPGSRFQKWMSSRVSYSIILSCFLLQVLICLVWLCTAPPFPYLNMHVDTGIIVVECNEGSAIAFYSLLGFLGFLAAISFIIAFLSRNLPDGFNEAKNITFSMLVFCSVWLTFIPAYLSTRGKYTVAVEIFAIQASSAGLLGCIFIPKCYIILLRPDMNSRKCLK</sequence>
<evidence type="ECO:0000256" key="1">
    <source>
        <dbReference type="ARBA" id="ARBA00004651"/>
    </source>
</evidence>
<evidence type="ECO:0000256" key="11">
    <source>
        <dbReference type="ARBA" id="ARBA00023224"/>
    </source>
</evidence>
<dbReference type="Proteomes" id="UP000515159">
    <property type="component" value="Chromosome 12"/>
</dbReference>
<dbReference type="CDD" id="cd15283">
    <property type="entry name" value="7tmC_V2R_pheromone"/>
    <property type="match status" value="1"/>
</dbReference>
<feature type="transmembrane region" description="Helical" evidence="13">
    <location>
        <begin position="803"/>
        <end position="826"/>
    </location>
</feature>
<dbReference type="PRINTS" id="PR01535">
    <property type="entry name" value="VOMERONASL2R"/>
</dbReference>
<dbReference type="PRINTS" id="PR00248">
    <property type="entry name" value="GPCRMGR"/>
</dbReference>
<keyword evidence="9" id="KW-0675">Receptor</keyword>
<accession>A0A6P8NLU7</accession>
<feature type="transmembrane region" description="Helical" evidence="13">
    <location>
        <begin position="771"/>
        <end position="791"/>
    </location>
</feature>
<keyword evidence="4 13" id="KW-0812">Transmembrane</keyword>
<feature type="transmembrane region" description="Helical" evidence="13">
    <location>
        <begin position="736"/>
        <end position="759"/>
    </location>
</feature>
<dbReference type="PROSITE" id="PS00981">
    <property type="entry name" value="G_PROTEIN_RECEP_F3_3"/>
    <property type="match status" value="1"/>
</dbReference>
<evidence type="ECO:0000313" key="15">
    <source>
        <dbReference type="Proteomes" id="UP000515159"/>
    </source>
</evidence>
<name>A0A6P8NLU7_GEOSA</name>
<dbReference type="AlphaFoldDB" id="A0A6P8NLU7"/>
<comment type="similarity">
    <text evidence="2">Belongs to the G-protein coupled receptor 3 family.</text>
</comment>
<dbReference type="InterPro" id="IPR028082">
    <property type="entry name" value="Peripla_BP_I"/>
</dbReference>
<keyword evidence="11" id="KW-0807">Transducer</keyword>
<dbReference type="PANTHER" id="PTHR24061">
    <property type="entry name" value="CALCIUM-SENSING RECEPTOR-RELATED"/>
    <property type="match status" value="1"/>
</dbReference>
<dbReference type="PANTHER" id="PTHR24061:SF599">
    <property type="entry name" value="G-PROTEIN COUPLED RECEPTORS FAMILY 3 PROFILE DOMAIN-CONTAINING PROTEIN"/>
    <property type="match status" value="1"/>
</dbReference>
<dbReference type="GeneID" id="117346272"/>
<evidence type="ECO:0000256" key="2">
    <source>
        <dbReference type="ARBA" id="ARBA00007242"/>
    </source>
</evidence>
<dbReference type="InParanoid" id="A0A6P8NLU7"/>
<dbReference type="Pfam" id="PF07562">
    <property type="entry name" value="NCD3G"/>
    <property type="match status" value="1"/>
</dbReference>
<dbReference type="InterPro" id="IPR017978">
    <property type="entry name" value="GPCR_3_C"/>
</dbReference>
<dbReference type="InterPro" id="IPR000337">
    <property type="entry name" value="GPCR_3"/>
</dbReference>
<gene>
    <name evidence="16" type="primary">LOC117346272</name>
</gene>
<evidence type="ECO:0000256" key="6">
    <source>
        <dbReference type="ARBA" id="ARBA00022989"/>
    </source>
</evidence>
<feature type="transmembrane region" description="Helical" evidence="13">
    <location>
        <begin position="614"/>
        <end position="635"/>
    </location>
</feature>
<evidence type="ECO:0000256" key="7">
    <source>
        <dbReference type="ARBA" id="ARBA00023040"/>
    </source>
</evidence>
<dbReference type="SUPFAM" id="SSF53822">
    <property type="entry name" value="Periplasmic binding protein-like I"/>
    <property type="match status" value="1"/>
</dbReference>
<evidence type="ECO:0000256" key="3">
    <source>
        <dbReference type="ARBA" id="ARBA00022475"/>
    </source>
</evidence>
<evidence type="ECO:0000256" key="9">
    <source>
        <dbReference type="ARBA" id="ARBA00023170"/>
    </source>
</evidence>
<keyword evidence="8 13" id="KW-0472">Membrane</keyword>
<feature type="transmembrane region" description="Helical" evidence="13">
    <location>
        <begin position="692"/>
        <end position="716"/>
    </location>
</feature>
<dbReference type="InterPro" id="IPR001828">
    <property type="entry name" value="ANF_lig-bd_rcpt"/>
</dbReference>
<dbReference type="InterPro" id="IPR000068">
    <property type="entry name" value="GPCR_3_Ca_sens_rcpt-rel"/>
</dbReference>
<evidence type="ECO:0000256" key="10">
    <source>
        <dbReference type="ARBA" id="ARBA00023180"/>
    </source>
</evidence>
<feature type="transmembrane region" description="Helical" evidence="13">
    <location>
        <begin position="580"/>
        <end position="602"/>
    </location>
</feature>
<dbReference type="FunFam" id="3.40.50.2300:FF:000024">
    <property type="entry name" value="Vomeronasal 2, receptor 73"/>
    <property type="match status" value="1"/>
</dbReference>
<keyword evidence="10" id="KW-0325">Glycoprotein</keyword>
<feature type="compositionally biased region" description="Polar residues" evidence="12">
    <location>
        <begin position="28"/>
        <end position="44"/>
    </location>
</feature>
<keyword evidence="6 13" id="KW-1133">Transmembrane helix</keyword>
<dbReference type="Gene3D" id="2.10.50.30">
    <property type="entry name" value="GPCR, family 3, nine cysteines domain"/>
    <property type="match status" value="1"/>
</dbReference>
<evidence type="ECO:0000256" key="5">
    <source>
        <dbReference type="ARBA" id="ARBA00022729"/>
    </source>
</evidence>
<comment type="subcellular location">
    <subcellularLocation>
        <location evidence="1">Cell membrane</location>
        <topology evidence="1">Multi-pass membrane protein</topology>
    </subcellularLocation>
</comment>
<evidence type="ECO:0000256" key="8">
    <source>
        <dbReference type="ARBA" id="ARBA00023136"/>
    </source>
</evidence>
<keyword evidence="5" id="KW-0732">Signal</keyword>
<dbReference type="Pfam" id="PF00003">
    <property type="entry name" value="7tm_3"/>
    <property type="match status" value="1"/>
</dbReference>
<dbReference type="GO" id="GO:0004930">
    <property type="term" value="F:G protein-coupled receptor activity"/>
    <property type="evidence" value="ECO:0007669"/>
    <property type="project" value="UniProtKB-KW"/>
</dbReference>
<organism evidence="15 16">
    <name type="scientific">Geotrypetes seraphini</name>
    <name type="common">Gaboon caecilian</name>
    <name type="synonym">Caecilia seraphini</name>
    <dbReference type="NCBI Taxonomy" id="260995"/>
    <lineage>
        <taxon>Eukaryota</taxon>
        <taxon>Metazoa</taxon>
        <taxon>Chordata</taxon>
        <taxon>Craniata</taxon>
        <taxon>Vertebrata</taxon>
        <taxon>Euteleostomi</taxon>
        <taxon>Amphibia</taxon>
        <taxon>Gymnophiona</taxon>
        <taxon>Geotrypetes</taxon>
    </lineage>
</organism>
<reference evidence="16" key="1">
    <citation type="submission" date="2025-08" db="UniProtKB">
        <authorList>
            <consortium name="RefSeq"/>
        </authorList>
    </citation>
    <scope>IDENTIFICATION</scope>
</reference>
<dbReference type="Gene3D" id="3.40.50.2300">
    <property type="match status" value="4"/>
</dbReference>
<dbReference type="GO" id="GO:0005886">
    <property type="term" value="C:plasma membrane"/>
    <property type="evidence" value="ECO:0007669"/>
    <property type="project" value="UniProtKB-SubCell"/>
</dbReference>
<feature type="domain" description="G-protein coupled receptors family 3 profile" evidence="14">
    <location>
        <begin position="577"/>
        <end position="838"/>
    </location>
</feature>
<evidence type="ECO:0000256" key="4">
    <source>
        <dbReference type="ARBA" id="ARBA00022692"/>
    </source>
</evidence>
<dbReference type="PROSITE" id="PS50259">
    <property type="entry name" value="G_PROTEIN_RECEP_F3_4"/>
    <property type="match status" value="1"/>
</dbReference>
<dbReference type="KEGG" id="gsh:117346272"/>
<evidence type="ECO:0000256" key="12">
    <source>
        <dbReference type="SAM" id="MobiDB-lite"/>
    </source>
</evidence>
<feature type="transmembrane region" description="Helical" evidence="13">
    <location>
        <begin position="647"/>
        <end position="671"/>
    </location>
</feature>
<dbReference type="InterPro" id="IPR017979">
    <property type="entry name" value="GPCR_3_CS"/>
</dbReference>
<dbReference type="InterPro" id="IPR004073">
    <property type="entry name" value="GPCR_3_vmron_rcpt_2"/>
</dbReference>
<evidence type="ECO:0000259" key="14">
    <source>
        <dbReference type="PROSITE" id="PS50259"/>
    </source>
</evidence>
<evidence type="ECO:0000313" key="16">
    <source>
        <dbReference type="RefSeq" id="XP_033771564.1"/>
    </source>
</evidence>
<keyword evidence="3" id="KW-1003">Cell membrane</keyword>
<feature type="region of interest" description="Disordered" evidence="12">
    <location>
        <begin position="1"/>
        <end position="44"/>
    </location>
</feature>
<dbReference type="Pfam" id="PF01094">
    <property type="entry name" value="ANF_receptor"/>
    <property type="match status" value="1"/>
</dbReference>
<protein>
    <submittedName>
        <fullName evidence="16">G-protein coupled receptor family C group 6 member A-like</fullName>
    </submittedName>
</protein>
<dbReference type="InterPro" id="IPR011500">
    <property type="entry name" value="GPCR_3_9-Cys_dom"/>
</dbReference>
<dbReference type="OrthoDB" id="5984008at2759"/>
<dbReference type="FunFam" id="2.10.50.30:FF:000002">
    <property type="entry name" value="Vomeronasal 2 receptor, h1"/>
    <property type="match status" value="1"/>
</dbReference>
<keyword evidence="7" id="KW-0297">G-protein coupled receptor</keyword>
<evidence type="ECO:0000256" key="13">
    <source>
        <dbReference type="SAM" id="Phobius"/>
    </source>
</evidence>
<dbReference type="RefSeq" id="XP_033771564.1">
    <property type="nucleotide sequence ID" value="XM_033915673.1"/>
</dbReference>